<accession>A4BPE6</accession>
<gene>
    <name evidence="2" type="ORF">NB231_11944</name>
</gene>
<protein>
    <submittedName>
        <fullName evidence="2">Uncharacterized protein</fullName>
    </submittedName>
</protein>
<name>A4BPE6_9GAMM</name>
<evidence type="ECO:0000313" key="2">
    <source>
        <dbReference type="EMBL" id="EAR22447.1"/>
    </source>
</evidence>
<dbReference type="AlphaFoldDB" id="A4BPE6"/>
<comment type="caution">
    <text evidence="2">The sequence shown here is derived from an EMBL/GenBank/DDBJ whole genome shotgun (WGS) entry which is preliminary data.</text>
</comment>
<dbReference type="EMBL" id="AAOF01000003">
    <property type="protein sequence ID" value="EAR22447.1"/>
    <property type="molecule type" value="Genomic_DNA"/>
</dbReference>
<dbReference type="RefSeq" id="WP_005002821.1">
    <property type="nucleotide sequence ID" value="NZ_CH672427.1"/>
</dbReference>
<evidence type="ECO:0000256" key="1">
    <source>
        <dbReference type="SAM" id="Phobius"/>
    </source>
</evidence>
<keyword evidence="3" id="KW-1185">Reference proteome</keyword>
<dbReference type="STRING" id="314278.NB231_11944"/>
<organism evidence="2 3">
    <name type="scientific">Nitrococcus mobilis Nb-231</name>
    <dbReference type="NCBI Taxonomy" id="314278"/>
    <lineage>
        <taxon>Bacteria</taxon>
        <taxon>Pseudomonadati</taxon>
        <taxon>Pseudomonadota</taxon>
        <taxon>Gammaproteobacteria</taxon>
        <taxon>Chromatiales</taxon>
        <taxon>Ectothiorhodospiraceae</taxon>
        <taxon>Nitrococcus</taxon>
    </lineage>
</organism>
<feature type="transmembrane region" description="Helical" evidence="1">
    <location>
        <begin position="12"/>
        <end position="32"/>
    </location>
</feature>
<keyword evidence="1" id="KW-0812">Transmembrane</keyword>
<keyword evidence="1" id="KW-1133">Transmembrane helix</keyword>
<evidence type="ECO:0000313" key="3">
    <source>
        <dbReference type="Proteomes" id="UP000003374"/>
    </source>
</evidence>
<proteinExistence type="predicted"/>
<reference evidence="2 3" key="1">
    <citation type="submission" date="2006-02" db="EMBL/GenBank/DDBJ databases">
        <authorList>
            <person name="Waterbury J."/>
            <person name="Ferriera S."/>
            <person name="Johnson J."/>
            <person name="Kravitz S."/>
            <person name="Halpern A."/>
            <person name="Remington K."/>
            <person name="Beeson K."/>
            <person name="Tran B."/>
            <person name="Rogers Y.-H."/>
            <person name="Friedman R."/>
            <person name="Venter J.C."/>
        </authorList>
    </citation>
    <scope>NUCLEOTIDE SEQUENCE [LARGE SCALE GENOMIC DNA]</scope>
    <source>
        <strain evidence="2 3">Nb-231</strain>
    </source>
</reference>
<sequence>MGTVRSHIGRIMLVVLAAGLAGYGLAKLYLWYQAQHGIEELARLVAPYATLEWQGISAGLDAQTRISGLTLQPRGLNDTVLIKSLTIQTPAHLEAEELAHLLTLDESTDSLRVEARGITIRAEGPLLQRLNQLTGGYLWKTPLAALGCGGNIEKLDRAILTQANDDPVVHANAALRLRMQRPARRAMLVLDTDLQGLATTHLEATVDLDHPVVPSSAQTAEAIPIKVVALQIRYTDQGSNANRNLVCASKQNQPVGAFLDRHLTAVRAMYRARKPAPNEQFFTQYRDFATHGGDILIDLNFNKPMTLAALYRMGKQPLLTQAQFSLAINGVSIPGPAKAWYPWINQDQGHLLVAQKTAATDSVTEQPSRFHEIAVADLIDHIGEQARLITKDDSHHQGILEQIDTNTVTLRWEMSGGYMRFSIAADKIKEAQVYR</sequence>
<dbReference type="Proteomes" id="UP000003374">
    <property type="component" value="Unassembled WGS sequence"/>
</dbReference>
<dbReference type="HOGENOM" id="CLU_629814_0_0_6"/>
<keyword evidence="1" id="KW-0472">Membrane</keyword>